<comment type="caution">
    <text evidence="1">The sequence shown here is derived from an EMBL/GenBank/DDBJ whole genome shotgun (WGS) entry which is preliminary data.</text>
</comment>
<organism evidence="1">
    <name type="scientific">human gut metagenome</name>
    <dbReference type="NCBI Taxonomy" id="408170"/>
    <lineage>
        <taxon>unclassified sequences</taxon>
        <taxon>metagenomes</taxon>
        <taxon>organismal metagenomes</taxon>
    </lineage>
</organism>
<dbReference type="Pfam" id="PF02423">
    <property type="entry name" value="OCD_Mu_crystall"/>
    <property type="match status" value="1"/>
</dbReference>
<gene>
    <name evidence="1" type="ORF">Q604_UNBC07100G0001</name>
</gene>
<dbReference type="AlphaFoldDB" id="W1YCL0"/>
<proteinExistence type="predicted"/>
<dbReference type="EMBL" id="AZMM01007100">
    <property type="protein sequence ID" value="ETJ38884.1"/>
    <property type="molecule type" value="Genomic_DNA"/>
</dbReference>
<name>W1YCL0_9ZZZZ</name>
<dbReference type="InterPro" id="IPR023401">
    <property type="entry name" value="ODC_N"/>
</dbReference>
<feature type="non-terminal residue" evidence="1">
    <location>
        <position position="118"/>
    </location>
</feature>
<feature type="non-terminal residue" evidence="1">
    <location>
        <position position="1"/>
    </location>
</feature>
<dbReference type="SUPFAM" id="SSF51735">
    <property type="entry name" value="NAD(P)-binding Rossmann-fold domains"/>
    <property type="match status" value="1"/>
</dbReference>
<evidence type="ECO:0000313" key="1">
    <source>
        <dbReference type="EMBL" id="ETJ38884.1"/>
    </source>
</evidence>
<dbReference type="Gene3D" id="3.30.1780.10">
    <property type="entry name" value="ornithine cyclodeaminase, domain 1"/>
    <property type="match status" value="1"/>
</dbReference>
<sequence>YTRETVETALVGRHGQVLSAVQSAYMLHSTGETSLPFSTFLRPAGYPNDRIIALPAHIGGDFDIAGIKWISSFPENLDRGQQRASSVLILNSLETGYPTALLESSQISATRTAASAAL</sequence>
<dbReference type="InterPro" id="IPR036291">
    <property type="entry name" value="NAD(P)-bd_dom_sf"/>
</dbReference>
<reference evidence="1" key="1">
    <citation type="submission" date="2013-12" db="EMBL/GenBank/DDBJ databases">
        <title>A Varibaculum cambriense genome reconstructed from a premature infant gut community with otherwise low bacterial novelty that shifts toward anaerobic metabolism during the third week of life.</title>
        <authorList>
            <person name="Brown C.T."/>
            <person name="Sharon I."/>
            <person name="Thomas B.C."/>
            <person name="Castelle C.J."/>
            <person name="Morowitz M.J."/>
            <person name="Banfield J.F."/>
        </authorList>
    </citation>
    <scope>NUCLEOTIDE SEQUENCE</scope>
</reference>
<dbReference type="InterPro" id="IPR003462">
    <property type="entry name" value="ODC_Mu_crystall"/>
</dbReference>
<protein>
    <submittedName>
        <fullName evidence="1">Ornithine cyclodeaminase/mu-crystallin family protein</fullName>
    </submittedName>
</protein>
<accession>W1YCL0</accession>